<dbReference type="Proteomes" id="UP000593626">
    <property type="component" value="Chromosome"/>
</dbReference>
<accession>A0A7S8C962</accession>
<dbReference type="EMBL" id="CP049742">
    <property type="protein sequence ID" value="QPC45657.1"/>
    <property type="molecule type" value="Genomic_DNA"/>
</dbReference>
<dbReference type="InterPro" id="IPR050744">
    <property type="entry name" value="AI-2_Isomerase_LsrG"/>
</dbReference>
<protein>
    <submittedName>
        <fullName evidence="2">Antibiotic biosynthesis monooxygenase</fullName>
    </submittedName>
</protein>
<dbReference type="InterPro" id="IPR007138">
    <property type="entry name" value="ABM_dom"/>
</dbReference>
<dbReference type="PANTHER" id="PTHR33336:SF3">
    <property type="entry name" value="ABM DOMAIN-CONTAINING PROTEIN"/>
    <property type="match status" value="1"/>
</dbReference>
<dbReference type="SUPFAM" id="SSF54909">
    <property type="entry name" value="Dimeric alpha+beta barrel"/>
    <property type="match status" value="1"/>
</dbReference>
<dbReference type="PANTHER" id="PTHR33336">
    <property type="entry name" value="QUINOL MONOOXYGENASE YGIN-RELATED"/>
    <property type="match status" value="1"/>
</dbReference>
<feature type="domain" description="ABM" evidence="1">
    <location>
        <begin position="4"/>
        <end position="92"/>
    </location>
</feature>
<dbReference type="AlphaFoldDB" id="A0A7S8C962"/>
<dbReference type="Gene3D" id="3.30.70.100">
    <property type="match status" value="1"/>
</dbReference>
<reference evidence="2 3" key="1">
    <citation type="submission" date="2019-07" db="EMBL/GenBank/DDBJ databases">
        <title>Genome sequence of 2 isolates from Red Sea Mangroves.</title>
        <authorList>
            <person name="Sefrji F."/>
            <person name="Michoud G."/>
            <person name="Merlino G."/>
            <person name="Daffonchio D."/>
        </authorList>
    </citation>
    <scope>NUCLEOTIDE SEQUENCE [LARGE SCALE GENOMIC DNA]</scope>
    <source>
        <strain evidence="2 3">R1DC41</strain>
    </source>
</reference>
<dbReference type="Pfam" id="PF03992">
    <property type="entry name" value="ABM"/>
    <property type="match status" value="1"/>
</dbReference>
<dbReference type="GO" id="GO:0004497">
    <property type="term" value="F:monooxygenase activity"/>
    <property type="evidence" value="ECO:0007669"/>
    <property type="project" value="UniProtKB-KW"/>
</dbReference>
<name>A0A7S8C962_9BACI</name>
<keyword evidence="3" id="KW-1185">Reference proteome</keyword>
<proteinExistence type="predicted"/>
<evidence type="ECO:0000259" key="1">
    <source>
        <dbReference type="PROSITE" id="PS51725"/>
    </source>
</evidence>
<keyword evidence="2" id="KW-0560">Oxidoreductase</keyword>
<evidence type="ECO:0000313" key="2">
    <source>
        <dbReference type="EMBL" id="QPC45657.1"/>
    </source>
</evidence>
<dbReference type="PROSITE" id="PS51725">
    <property type="entry name" value="ABM"/>
    <property type="match status" value="1"/>
</dbReference>
<evidence type="ECO:0000313" key="3">
    <source>
        <dbReference type="Proteomes" id="UP000593626"/>
    </source>
</evidence>
<organism evidence="2 3">
    <name type="scientific">Mangrovibacillus cuniculi</name>
    <dbReference type="NCBI Taxonomy" id="2593652"/>
    <lineage>
        <taxon>Bacteria</taxon>
        <taxon>Bacillati</taxon>
        <taxon>Bacillota</taxon>
        <taxon>Bacilli</taxon>
        <taxon>Bacillales</taxon>
        <taxon>Bacillaceae</taxon>
        <taxon>Mangrovibacillus</taxon>
    </lineage>
</organism>
<dbReference type="InterPro" id="IPR011008">
    <property type="entry name" value="Dimeric_a/b-barrel"/>
</dbReference>
<sequence length="95" mass="10808">MTNVVITAVLKAKPGKEAEALAALQEVVTPSREEEGCMTYQLHQSLEDISTFVFYEVWKDAEAVQKHVESAHYVTYREKAAELFEDRTVYKLAKV</sequence>
<gene>
    <name evidence="2" type="ORF">G8O30_01050</name>
</gene>
<keyword evidence="2" id="KW-0503">Monooxygenase</keyword>
<dbReference type="KEGG" id="mcui:G8O30_01050"/>
<dbReference type="RefSeq" id="WP_239673169.1">
    <property type="nucleotide sequence ID" value="NZ_CP049742.1"/>
</dbReference>